<dbReference type="Gene3D" id="1.10.4100.10">
    <property type="entry name" value="2-methylcitrate dehydratase PrpD"/>
    <property type="match status" value="1"/>
</dbReference>
<reference evidence="2" key="1">
    <citation type="journal article" date="2019" name="Int. J. Syst. Evol. Microbiol.">
        <title>The Global Catalogue of Microorganisms (GCM) 10K type strain sequencing project: providing services to taxonomists for standard genome sequencing and annotation.</title>
        <authorList>
            <consortium name="The Broad Institute Genomics Platform"/>
            <consortium name="The Broad Institute Genome Sequencing Center for Infectious Disease"/>
            <person name="Wu L."/>
            <person name="Ma J."/>
        </authorList>
    </citation>
    <scope>NUCLEOTIDE SEQUENCE [LARGE SCALE GENOMIC DNA]</scope>
    <source>
        <strain evidence="2">JCM 16929</strain>
    </source>
</reference>
<proteinExistence type="predicted"/>
<keyword evidence="2" id="KW-1185">Reference proteome</keyword>
<dbReference type="RefSeq" id="WP_344806076.1">
    <property type="nucleotide sequence ID" value="NZ_BAABAB010000022.1"/>
</dbReference>
<name>A0ABP7A7G7_9ACTN</name>
<protein>
    <submittedName>
        <fullName evidence="1">Uncharacterized protein</fullName>
    </submittedName>
</protein>
<organism evidence="1 2">
    <name type="scientific">Microlunatus ginsengisoli</name>
    <dbReference type="NCBI Taxonomy" id="363863"/>
    <lineage>
        <taxon>Bacteria</taxon>
        <taxon>Bacillati</taxon>
        <taxon>Actinomycetota</taxon>
        <taxon>Actinomycetes</taxon>
        <taxon>Propionibacteriales</taxon>
        <taxon>Propionibacteriaceae</taxon>
        <taxon>Microlunatus</taxon>
    </lineage>
</organism>
<evidence type="ECO:0000313" key="2">
    <source>
        <dbReference type="Proteomes" id="UP001501490"/>
    </source>
</evidence>
<dbReference type="SUPFAM" id="SSF103378">
    <property type="entry name" value="2-methylcitrate dehydratase PrpD"/>
    <property type="match status" value="1"/>
</dbReference>
<gene>
    <name evidence="1" type="ORF">GCM10022236_30680</name>
</gene>
<dbReference type="InterPro" id="IPR036148">
    <property type="entry name" value="MmgE/PrpD_sf"/>
</dbReference>
<accession>A0ABP7A7G7</accession>
<dbReference type="Proteomes" id="UP001501490">
    <property type="component" value="Unassembled WGS sequence"/>
</dbReference>
<evidence type="ECO:0000313" key="1">
    <source>
        <dbReference type="EMBL" id="GAA3626281.1"/>
    </source>
</evidence>
<dbReference type="EMBL" id="BAABAB010000022">
    <property type="protein sequence ID" value="GAA3626281.1"/>
    <property type="molecule type" value="Genomic_DNA"/>
</dbReference>
<comment type="caution">
    <text evidence="1">The sequence shown here is derived from an EMBL/GenBank/DDBJ whole genome shotgun (WGS) entry which is preliminary data.</text>
</comment>
<sequence>MTSHGAELAAFVAGLRWADVSPGGRSLVGDRVLDTLGCMLAAVGGPSWAVVFEDNAGAASAQRTWRRFGT</sequence>
<dbReference type="InterPro" id="IPR042183">
    <property type="entry name" value="MmgE/PrpD_sf_1"/>
</dbReference>